<accession>A0A1N7FEF7</accession>
<keyword evidence="1" id="KW-0472">Membrane</keyword>
<evidence type="ECO:0000313" key="2">
    <source>
        <dbReference type="EMBL" id="SIR98606.1"/>
    </source>
</evidence>
<keyword evidence="1" id="KW-0812">Transmembrane</keyword>
<evidence type="ECO:0000256" key="1">
    <source>
        <dbReference type="SAM" id="Phobius"/>
    </source>
</evidence>
<gene>
    <name evidence="2" type="ORF">SAMN05421858_4993</name>
</gene>
<name>A0A1N7FEF7_9EURY</name>
<dbReference type="Proteomes" id="UP000186914">
    <property type="component" value="Unassembled WGS sequence"/>
</dbReference>
<dbReference type="OrthoDB" id="267642at2157"/>
<dbReference type="RefSeq" id="WP_076433548.1">
    <property type="nucleotide sequence ID" value="NZ_FTNO01000008.1"/>
</dbReference>
<proteinExistence type="predicted"/>
<keyword evidence="1" id="KW-1133">Transmembrane helix</keyword>
<feature type="transmembrane region" description="Helical" evidence="1">
    <location>
        <begin position="41"/>
        <end position="60"/>
    </location>
</feature>
<dbReference type="EMBL" id="FTNO01000008">
    <property type="protein sequence ID" value="SIR98606.1"/>
    <property type="molecule type" value="Genomic_DNA"/>
</dbReference>
<feature type="transmembrane region" description="Helical" evidence="1">
    <location>
        <begin position="72"/>
        <end position="92"/>
    </location>
</feature>
<feature type="transmembrane region" description="Helical" evidence="1">
    <location>
        <begin position="112"/>
        <end position="130"/>
    </location>
</feature>
<dbReference type="AlphaFoldDB" id="A0A1N7FEF7"/>
<organism evidence="2 3">
    <name type="scientific">Haladaptatus litoreus</name>
    <dbReference type="NCBI Taxonomy" id="553468"/>
    <lineage>
        <taxon>Archaea</taxon>
        <taxon>Methanobacteriati</taxon>
        <taxon>Methanobacteriota</taxon>
        <taxon>Stenosarchaea group</taxon>
        <taxon>Halobacteria</taxon>
        <taxon>Halobacteriales</taxon>
        <taxon>Haladaptataceae</taxon>
        <taxon>Haladaptatus</taxon>
    </lineage>
</organism>
<keyword evidence="3" id="KW-1185">Reference proteome</keyword>
<evidence type="ECO:0000313" key="3">
    <source>
        <dbReference type="Proteomes" id="UP000186914"/>
    </source>
</evidence>
<feature type="transmembrane region" description="Helical" evidence="1">
    <location>
        <begin position="12"/>
        <end position="29"/>
    </location>
</feature>
<reference evidence="3" key="1">
    <citation type="submission" date="2017-01" db="EMBL/GenBank/DDBJ databases">
        <authorList>
            <person name="Varghese N."/>
            <person name="Submissions S."/>
        </authorList>
    </citation>
    <scope>NUCLEOTIDE SEQUENCE [LARGE SCALE GENOMIC DNA]</scope>
    <source>
        <strain evidence="3">CGMCC 1.7737</strain>
    </source>
</reference>
<protein>
    <submittedName>
        <fullName evidence="2">Uncharacterized protein</fullName>
    </submittedName>
</protein>
<sequence>MNQVLTNIFSSPFYLSHIIFSVLIGYWIYLDATERGSDANLLWALGCTFIQPLIIGYLLYRSEIGGRIEPAGVAERVIGTFVIGQLVTEQLWFGLRFTGVIATRVYPPAVEFQYYLVLFVVGVIPGYWLVWKRGWARIRREFGWVQESERATVQN</sequence>